<dbReference type="EMBL" id="DAATXS010000062">
    <property type="protein sequence ID" value="HAF0558372.1"/>
    <property type="molecule type" value="Genomic_DNA"/>
</dbReference>
<dbReference type="SUPFAM" id="SSF58104">
    <property type="entry name" value="Methyl-accepting chemotaxis protein (MCP) signaling domain"/>
    <property type="match status" value="1"/>
</dbReference>
<evidence type="ECO:0000256" key="3">
    <source>
        <dbReference type="ARBA" id="ARBA00022500"/>
    </source>
</evidence>
<accession>A0A741A4N3</accession>
<dbReference type="SMART" id="SM00283">
    <property type="entry name" value="MA"/>
    <property type="match status" value="1"/>
</dbReference>
<dbReference type="PANTHER" id="PTHR43531">
    <property type="entry name" value="PROTEIN ICFG"/>
    <property type="match status" value="1"/>
</dbReference>
<comment type="similarity">
    <text evidence="5">Belongs to the methyl-accepting chemotaxis (MCP) protein family.</text>
</comment>
<dbReference type="InterPro" id="IPR051310">
    <property type="entry name" value="MCP_chemotaxis"/>
</dbReference>
<dbReference type="GO" id="GO:0004888">
    <property type="term" value="F:transmembrane signaling receptor activity"/>
    <property type="evidence" value="ECO:0007669"/>
    <property type="project" value="InterPro"/>
</dbReference>
<comment type="subcellular location">
    <subcellularLocation>
        <location evidence="1">Cell inner membrane</location>
        <topology evidence="1">Multi-pass membrane protein</topology>
    </subcellularLocation>
</comment>
<dbReference type="Gene3D" id="1.10.287.950">
    <property type="entry name" value="Methyl-accepting chemotaxis protein"/>
    <property type="match status" value="1"/>
</dbReference>
<dbReference type="GO" id="GO:0005886">
    <property type="term" value="C:plasma membrane"/>
    <property type="evidence" value="ECO:0007669"/>
    <property type="project" value="UniProtKB-SubCell"/>
</dbReference>
<dbReference type="InterPro" id="IPR004089">
    <property type="entry name" value="MCPsignal_dom"/>
</dbReference>
<reference evidence="8" key="2">
    <citation type="submission" date="2018-07" db="EMBL/GenBank/DDBJ databases">
        <authorList>
            <consortium name="NCBI Pathogen Detection Project"/>
        </authorList>
    </citation>
    <scope>NUCLEOTIDE SEQUENCE</scope>
    <source>
        <strain evidence="8">10-4121</strain>
    </source>
</reference>
<evidence type="ECO:0000256" key="6">
    <source>
        <dbReference type="PROSITE-ProRule" id="PRU00284"/>
    </source>
</evidence>
<dbReference type="AlphaFoldDB" id="A0A741A4N3"/>
<dbReference type="GO" id="GO:0006935">
    <property type="term" value="P:chemotaxis"/>
    <property type="evidence" value="ECO:0007669"/>
    <property type="project" value="UniProtKB-KW"/>
</dbReference>
<gene>
    <name evidence="8" type="ORF">G9G33_004611</name>
</gene>
<dbReference type="FunFam" id="1.10.287.950:FF:000001">
    <property type="entry name" value="Methyl-accepting chemotaxis sensory transducer"/>
    <property type="match status" value="1"/>
</dbReference>
<evidence type="ECO:0000256" key="2">
    <source>
        <dbReference type="ARBA" id="ARBA00022481"/>
    </source>
</evidence>
<dbReference type="GO" id="GO:0007165">
    <property type="term" value="P:signal transduction"/>
    <property type="evidence" value="ECO:0007669"/>
    <property type="project" value="UniProtKB-KW"/>
</dbReference>
<name>A0A741A4N3_SALEB</name>
<dbReference type="PANTHER" id="PTHR43531:SF7">
    <property type="entry name" value="AEROTAXIS RECEPTOR"/>
    <property type="match status" value="1"/>
</dbReference>
<organism evidence="8">
    <name type="scientific">Salmonella paratyphi B</name>
    <name type="common">Salmonella enterica subsp. enterica serovar Paratyphi B</name>
    <dbReference type="NCBI Taxonomy" id="57045"/>
    <lineage>
        <taxon>Bacteria</taxon>
        <taxon>Pseudomonadati</taxon>
        <taxon>Pseudomonadota</taxon>
        <taxon>Gammaproteobacteria</taxon>
        <taxon>Enterobacterales</taxon>
        <taxon>Enterobacteriaceae</taxon>
        <taxon>Salmonella</taxon>
    </lineage>
</organism>
<feature type="non-terminal residue" evidence="8">
    <location>
        <position position="1"/>
    </location>
</feature>
<evidence type="ECO:0000256" key="1">
    <source>
        <dbReference type="ARBA" id="ARBA00004429"/>
    </source>
</evidence>
<feature type="domain" description="Methyl-accepting transducer" evidence="7">
    <location>
        <begin position="18"/>
        <end position="247"/>
    </location>
</feature>
<evidence type="ECO:0000313" key="8">
    <source>
        <dbReference type="EMBL" id="HAF0558372.1"/>
    </source>
</evidence>
<dbReference type="PRINTS" id="PR00260">
    <property type="entry name" value="CHEMTRNSDUCR"/>
</dbReference>
<reference evidence="8" key="1">
    <citation type="journal article" date="2018" name="Genome Biol.">
        <title>SKESA: strategic k-mer extension for scrupulous assemblies.</title>
        <authorList>
            <person name="Souvorov A."/>
            <person name="Agarwala R."/>
            <person name="Lipman D.J."/>
        </authorList>
    </citation>
    <scope>NUCLEOTIDE SEQUENCE</scope>
    <source>
        <strain evidence="8">10-4121</strain>
    </source>
</reference>
<dbReference type="InterPro" id="IPR004090">
    <property type="entry name" value="Chemotax_Me-accpt_rcpt"/>
</dbReference>
<evidence type="ECO:0000259" key="7">
    <source>
        <dbReference type="PROSITE" id="PS50111"/>
    </source>
</evidence>
<comment type="caution">
    <text evidence="8">The sequence shown here is derived from an EMBL/GenBank/DDBJ whole genome shotgun (WGS) entry which is preliminary data.</text>
</comment>
<keyword evidence="3" id="KW-0145">Chemotaxis</keyword>
<protein>
    <recommendedName>
        <fullName evidence="7">Methyl-accepting transducer domain-containing protein</fullName>
    </recommendedName>
</protein>
<dbReference type="PROSITE" id="PS50111">
    <property type="entry name" value="CHEMOTAXIS_TRANSDUC_2"/>
    <property type="match status" value="1"/>
</dbReference>
<dbReference type="Pfam" id="PF00015">
    <property type="entry name" value="MCPsignal"/>
    <property type="match status" value="1"/>
</dbReference>
<keyword evidence="4 6" id="KW-0807">Transducer</keyword>
<keyword evidence="2" id="KW-0488">Methylation</keyword>
<evidence type="ECO:0000256" key="4">
    <source>
        <dbReference type="ARBA" id="ARBA00023224"/>
    </source>
</evidence>
<proteinExistence type="inferred from homology"/>
<sequence>ISQLGLMFRWLVNDVSNQASVVLKKSSDIAQNNKSLSKHTENSNINIQQTAAAMNELIATVKSNAETSQEVKEISEKTQDTALNSEKIMVKMMEMMSEISDSSKRIATITSVIDSIAFQTNILALNAAVEAARAGEQGKGFSVVAGEVRHLAQRSAKAANEIKELIESSSNKVTAGTEYTEKTGKSMGEVLSKVKGMAELITQISAATSEQFIALQEISSAVENLDNISNKNSARVSQNAMASTELAHQANRLSDAINVFR</sequence>
<evidence type="ECO:0000256" key="5">
    <source>
        <dbReference type="ARBA" id="ARBA00029447"/>
    </source>
</evidence>